<feature type="transmembrane region" description="Helical" evidence="2">
    <location>
        <begin position="124"/>
        <end position="148"/>
    </location>
</feature>
<dbReference type="InterPro" id="IPR036366">
    <property type="entry name" value="PGBDSf"/>
</dbReference>
<reference evidence="5 6" key="1">
    <citation type="submission" date="2018-11" db="EMBL/GenBank/DDBJ databases">
        <authorList>
            <person name="Da X."/>
        </authorList>
    </citation>
    <scope>NUCLEOTIDE SEQUENCE [LARGE SCALE GENOMIC DNA]</scope>
    <source>
        <strain evidence="5 6">S14-144</strain>
    </source>
</reference>
<dbReference type="OrthoDB" id="9815541at2"/>
<protein>
    <submittedName>
        <fullName evidence="5">Peptidoglycan-binding protein</fullName>
    </submittedName>
</protein>
<evidence type="ECO:0000313" key="6">
    <source>
        <dbReference type="Proteomes" id="UP000268084"/>
    </source>
</evidence>
<proteinExistence type="predicted"/>
<dbReference type="EMBL" id="CP034170">
    <property type="protein sequence ID" value="AZI57868.1"/>
    <property type="molecule type" value="Genomic_DNA"/>
</dbReference>
<dbReference type="AlphaFoldDB" id="A0A3G8ZL28"/>
<evidence type="ECO:0000313" key="5">
    <source>
        <dbReference type="EMBL" id="AZI57868.1"/>
    </source>
</evidence>
<dbReference type="InterPro" id="IPR036365">
    <property type="entry name" value="PGBD-like_sf"/>
</dbReference>
<dbReference type="Gene3D" id="1.10.101.10">
    <property type="entry name" value="PGBD-like superfamily/PGBD"/>
    <property type="match status" value="1"/>
</dbReference>
<organism evidence="5 6">
    <name type="scientific">Nakamurella antarctica</name>
    <dbReference type="NCBI Taxonomy" id="1902245"/>
    <lineage>
        <taxon>Bacteria</taxon>
        <taxon>Bacillati</taxon>
        <taxon>Actinomycetota</taxon>
        <taxon>Actinomycetes</taxon>
        <taxon>Nakamurellales</taxon>
        <taxon>Nakamurellaceae</taxon>
        <taxon>Nakamurella</taxon>
    </lineage>
</organism>
<feature type="region of interest" description="Disordered" evidence="1">
    <location>
        <begin position="155"/>
        <end position="194"/>
    </location>
</feature>
<evidence type="ECO:0000256" key="2">
    <source>
        <dbReference type="SAM" id="Phobius"/>
    </source>
</evidence>
<dbReference type="InterPro" id="IPR007730">
    <property type="entry name" value="SPOR-like_dom"/>
</dbReference>
<evidence type="ECO:0000259" key="4">
    <source>
        <dbReference type="Pfam" id="PF05036"/>
    </source>
</evidence>
<dbReference type="GO" id="GO:0042834">
    <property type="term" value="F:peptidoglycan binding"/>
    <property type="evidence" value="ECO:0007669"/>
    <property type="project" value="InterPro"/>
</dbReference>
<reference evidence="5 6" key="2">
    <citation type="submission" date="2018-12" db="EMBL/GenBank/DDBJ databases">
        <title>Nakamurella antarcticus sp. nov., isolated from Antarctica South Shetland Islands soil.</title>
        <authorList>
            <person name="Peng F."/>
        </authorList>
    </citation>
    <scope>NUCLEOTIDE SEQUENCE [LARGE SCALE GENOMIC DNA]</scope>
    <source>
        <strain evidence="5 6">S14-144</strain>
    </source>
</reference>
<dbReference type="Proteomes" id="UP000268084">
    <property type="component" value="Chromosome"/>
</dbReference>
<dbReference type="SUPFAM" id="SSF47090">
    <property type="entry name" value="PGBD-like"/>
    <property type="match status" value="1"/>
</dbReference>
<gene>
    <name evidence="5" type="ORF">EH165_06595</name>
</gene>
<evidence type="ECO:0000256" key="1">
    <source>
        <dbReference type="SAM" id="MobiDB-lite"/>
    </source>
</evidence>
<dbReference type="KEGG" id="nak:EH165_06595"/>
<evidence type="ECO:0000259" key="3">
    <source>
        <dbReference type="Pfam" id="PF01471"/>
    </source>
</evidence>
<name>A0A3G8ZL28_9ACTN</name>
<keyword evidence="2" id="KW-0472">Membrane</keyword>
<keyword evidence="2" id="KW-0812">Transmembrane</keyword>
<keyword evidence="2" id="KW-1133">Transmembrane helix</keyword>
<accession>A0A3G8ZL28</accession>
<dbReference type="Pfam" id="PF01471">
    <property type="entry name" value="PG_binding_1"/>
    <property type="match status" value="1"/>
</dbReference>
<dbReference type="Pfam" id="PF05036">
    <property type="entry name" value="SPOR"/>
    <property type="match status" value="1"/>
</dbReference>
<feature type="domain" description="SPOR" evidence="4">
    <location>
        <begin position="257"/>
        <end position="334"/>
    </location>
</feature>
<keyword evidence="6" id="KW-1185">Reference proteome</keyword>
<sequence length="430" mass="43876">MATWHCMMCAHPVSDSVCSHCGAAQIVNQSLGGSPSGILEDQPSASAAAPLPGQVAWHPYESPSWISDPGIRGVPNLPEVPAQSAQSPDLLAGSTAAGMETGNGEAFMDVANWEPERTTPTNTAGWIVGALAALAVVAVLVAIVFVVVDNKSAKSVALPDAPPSRTSSTSTVQTTPTSRSAPSATSANAIAPPQSAAPIATTEITVTVEAQASVPSADAATSAASLTSSAETTAPISMDAPLNYGRGGPDREIACNSGYIVQVASAVSDADFEALVAQLRAANELPANISVASTGGSCQIFSSQTNTIVAYAGPFPDKYAACAARLAAAPDSFIRGTTPETAREYVSCLCPAGIDTLPVITDGSTGAWVGELQRVLANKLNYKIPDVNAVWGTYSASTREAVTRFQTDEGLPASGQVDAATWQRLQGAQC</sequence>
<dbReference type="InterPro" id="IPR002477">
    <property type="entry name" value="Peptidoglycan-bd-like"/>
</dbReference>
<feature type="domain" description="Peptidoglycan binding-like" evidence="3">
    <location>
        <begin position="369"/>
        <end position="425"/>
    </location>
</feature>
<feature type="compositionally biased region" description="Low complexity" evidence="1">
    <location>
        <begin position="163"/>
        <end position="194"/>
    </location>
</feature>